<keyword evidence="3" id="KW-0482">Metalloprotease</keyword>
<comment type="caution">
    <text evidence="3">The sequence shown here is derived from an EMBL/GenBank/DDBJ whole genome shotgun (WGS) entry which is preliminary data.</text>
</comment>
<dbReference type="GO" id="GO:0080120">
    <property type="term" value="P:CAAX-box protein maturation"/>
    <property type="evidence" value="ECO:0007669"/>
    <property type="project" value="UniProtKB-ARBA"/>
</dbReference>
<keyword evidence="3" id="KW-0378">Hydrolase</keyword>
<keyword evidence="4" id="KW-1185">Reference proteome</keyword>
<keyword evidence="1" id="KW-0812">Transmembrane</keyword>
<evidence type="ECO:0000313" key="3">
    <source>
        <dbReference type="EMBL" id="NKY55254.1"/>
    </source>
</evidence>
<evidence type="ECO:0000256" key="1">
    <source>
        <dbReference type="SAM" id="Phobius"/>
    </source>
</evidence>
<proteinExistence type="predicted"/>
<keyword evidence="1" id="KW-0472">Membrane</keyword>
<feature type="transmembrane region" description="Helical" evidence="1">
    <location>
        <begin position="23"/>
        <end position="39"/>
    </location>
</feature>
<feature type="transmembrane region" description="Helical" evidence="1">
    <location>
        <begin position="123"/>
        <end position="142"/>
    </location>
</feature>
<dbReference type="GO" id="GO:0004175">
    <property type="term" value="F:endopeptidase activity"/>
    <property type="evidence" value="ECO:0007669"/>
    <property type="project" value="UniProtKB-ARBA"/>
</dbReference>
<organism evidence="3 4">
    <name type="scientific">Nocardia flavorosea</name>
    <dbReference type="NCBI Taxonomy" id="53429"/>
    <lineage>
        <taxon>Bacteria</taxon>
        <taxon>Bacillati</taxon>
        <taxon>Actinomycetota</taxon>
        <taxon>Actinomycetes</taxon>
        <taxon>Mycobacteriales</taxon>
        <taxon>Nocardiaceae</taxon>
        <taxon>Nocardia</taxon>
    </lineage>
</organism>
<evidence type="ECO:0000313" key="4">
    <source>
        <dbReference type="Proteomes" id="UP000570678"/>
    </source>
</evidence>
<dbReference type="EMBL" id="JAAXOT010000002">
    <property type="protein sequence ID" value="NKY55254.1"/>
    <property type="molecule type" value="Genomic_DNA"/>
</dbReference>
<feature type="domain" description="CAAX prenyl protease 2/Lysostaphin resistance protein A-like" evidence="2">
    <location>
        <begin position="93"/>
        <end position="191"/>
    </location>
</feature>
<evidence type="ECO:0000259" key="2">
    <source>
        <dbReference type="Pfam" id="PF02517"/>
    </source>
</evidence>
<keyword evidence="1" id="KW-1133">Transmembrane helix</keyword>
<reference evidence="3 4" key="1">
    <citation type="submission" date="2020-04" db="EMBL/GenBank/DDBJ databases">
        <title>MicrobeNet Type strains.</title>
        <authorList>
            <person name="Nicholson A.C."/>
        </authorList>
    </citation>
    <scope>NUCLEOTIDE SEQUENCE [LARGE SCALE GENOMIC DNA]</scope>
    <source>
        <strain evidence="3 4">JCM 3332</strain>
    </source>
</reference>
<name>A0A846YBX1_9NOCA</name>
<dbReference type="AlphaFoldDB" id="A0A846YBX1"/>
<dbReference type="Pfam" id="PF02517">
    <property type="entry name" value="Rce1-like"/>
    <property type="match status" value="1"/>
</dbReference>
<feature type="transmembrane region" description="Helical" evidence="1">
    <location>
        <begin position="154"/>
        <end position="172"/>
    </location>
</feature>
<feature type="transmembrane region" description="Helical" evidence="1">
    <location>
        <begin position="59"/>
        <end position="79"/>
    </location>
</feature>
<gene>
    <name evidence="3" type="ORF">HGA15_03565</name>
</gene>
<accession>A0A846YBX1</accession>
<dbReference type="GO" id="GO:0008237">
    <property type="term" value="F:metallopeptidase activity"/>
    <property type="evidence" value="ECO:0007669"/>
    <property type="project" value="UniProtKB-KW"/>
</dbReference>
<dbReference type="InterPro" id="IPR003675">
    <property type="entry name" value="Rce1/LyrA-like_dom"/>
</dbReference>
<keyword evidence="3" id="KW-0645">Protease</keyword>
<dbReference type="Proteomes" id="UP000570678">
    <property type="component" value="Unassembled WGS sequence"/>
</dbReference>
<dbReference type="GO" id="GO:0006508">
    <property type="term" value="P:proteolysis"/>
    <property type="evidence" value="ECO:0007669"/>
    <property type="project" value="UniProtKB-KW"/>
</dbReference>
<feature type="transmembrane region" description="Helical" evidence="1">
    <location>
        <begin position="91"/>
        <end position="111"/>
    </location>
</feature>
<sequence>MVLALVFAVSLRSAGGGEPAHTLFKLSMLLGVPVAMFWVMRPGRPIPVARDGTTPWQRVAPAIPVGTWLLLSYCGPLAIPPGDDAPIDSLGMLLATIAVGFLLNALLEEVFYRRWLQSRWEVLLGRLPAIVLTSALWASWHIGIQGTGALHVDLAHVFVNQGVLGLFLGYLWSKYRAMWPILVVHGAVNALPLLLPA</sequence>
<protein>
    <submittedName>
        <fullName evidence="3">CPBP family intramembrane metalloprotease</fullName>
    </submittedName>
</protein>